<protein>
    <submittedName>
        <fullName evidence="1">Uncharacterized protein</fullName>
    </submittedName>
</protein>
<proteinExistence type="predicted"/>
<dbReference type="EMBL" id="VUJU01010872">
    <property type="protein sequence ID" value="KAF0712634.1"/>
    <property type="molecule type" value="Genomic_DNA"/>
</dbReference>
<organism evidence="1 2">
    <name type="scientific">Aphis craccivora</name>
    <name type="common">Cowpea aphid</name>
    <dbReference type="NCBI Taxonomy" id="307492"/>
    <lineage>
        <taxon>Eukaryota</taxon>
        <taxon>Metazoa</taxon>
        <taxon>Ecdysozoa</taxon>
        <taxon>Arthropoda</taxon>
        <taxon>Hexapoda</taxon>
        <taxon>Insecta</taxon>
        <taxon>Pterygota</taxon>
        <taxon>Neoptera</taxon>
        <taxon>Paraneoptera</taxon>
        <taxon>Hemiptera</taxon>
        <taxon>Sternorrhyncha</taxon>
        <taxon>Aphidomorpha</taxon>
        <taxon>Aphidoidea</taxon>
        <taxon>Aphididae</taxon>
        <taxon>Aphidini</taxon>
        <taxon>Aphis</taxon>
        <taxon>Aphis</taxon>
    </lineage>
</organism>
<dbReference type="Proteomes" id="UP000478052">
    <property type="component" value="Unassembled WGS sequence"/>
</dbReference>
<evidence type="ECO:0000313" key="2">
    <source>
        <dbReference type="Proteomes" id="UP000478052"/>
    </source>
</evidence>
<gene>
    <name evidence="1" type="ORF">FWK35_00032697</name>
</gene>
<comment type="caution">
    <text evidence="1">The sequence shown here is derived from an EMBL/GenBank/DDBJ whole genome shotgun (WGS) entry which is preliminary data.</text>
</comment>
<reference evidence="1 2" key="1">
    <citation type="submission" date="2019-08" db="EMBL/GenBank/DDBJ databases">
        <title>Whole genome of Aphis craccivora.</title>
        <authorList>
            <person name="Voronova N.V."/>
            <person name="Shulinski R.S."/>
            <person name="Bandarenka Y.V."/>
            <person name="Zhorov D.G."/>
            <person name="Warner D."/>
        </authorList>
    </citation>
    <scope>NUCLEOTIDE SEQUENCE [LARGE SCALE GENOMIC DNA]</scope>
    <source>
        <strain evidence="1">180601</strain>
        <tissue evidence="1">Whole Body</tissue>
    </source>
</reference>
<keyword evidence="2" id="KW-1185">Reference proteome</keyword>
<sequence>MFTSQTIQLCTVTYLDILHPSAKKNLAPLRGLTTGNMGDLKSLSPLTVTYRINKSFIHSSGLHLLLKHCDL</sequence>
<dbReference type="AlphaFoldDB" id="A0A6G0VX69"/>
<accession>A0A6G0VX69</accession>
<name>A0A6G0VX69_APHCR</name>
<evidence type="ECO:0000313" key="1">
    <source>
        <dbReference type="EMBL" id="KAF0712634.1"/>
    </source>
</evidence>